<dbReference type="InterPro" id="IPR029016">
    <property type="entry name" value="GAF-like_dom_sf"/>
</dbReference>
<protein>
    <recommendedName>
        <fullName evidence="1">GAF domain-containing protein</fullName>
    </recommendedName>
</protein>
<evidence type="ECO:0000313" key="3">
    <source>
        <dbReference type="Proteomes" id="UP001209570"/>
    </source>
</evidence>
<gene>
    <name evidence="2" type="ORF">P43SY_003003</name>
</gene>
<evidence type="ECO:0000259" key="1">
    <source>
        <dbReference type="Pfam" id="PF01590"/>
    </source>
</evidence>
<dbReference type="EMBL" id="JAKCXM010000286">
    <property type="protein sequence ID" value="KAJ0396654.1"/>
    <property type="molecule type" value="Genomic_DNA"/>
</dbReference>
<accession>A0AAD5M6U9</accession>
<comment type="caution">
    <text evidence="2">The sequence shown here is derived from an EMBL/GenBank/DDBJ whole genome shotgun (WGS) entry which is preliminary data.</text>
</comment>
<keyword evidence="3" id="KW-1185">Reference proteome</keyword>
<evidence type="ECO:0000313" key="2">
    <source>
        <dbReference type="EMBL" id="KAJ0396654.1"/>
    </source>
</evidence>
<dbReference type="Pfam" id="PF01590">
    <property type="entry name" value="GAF"/>
    <property type="match status" value="1"/>
</dbReference>
<dbReference type="Gene3D" id="3.30.450.40">
    <property type="match status" value="1"/>
</dbReference>
<dbReference type="AlphaFoldDB" id="A0AAD5M6U9"/>
<name>A0AAD5M6U9_PYTIN</name>
<dbReference type="PANTHER" id="PTHR43102:SF2">
    <property type="entry name" value="GAF DOMAIN-CONTAINING PROTEIN"/>
    <property type="match status" value="1"/>
</dbReference>
<proteinExistence type="predicted"/>
<sequence>MATSAALSGAMDAEYIEMMHHRAMHQVNEVLHVCLHTPRTQDRWHCLQRDKHLELYAKKSNTTRSVFFLGVNEIYCGFDEVHELLSFDNRKQFHLVMKLLYGRNFRDGDLTGLRHPRACDVTYDVADVQHSALWMSMQARRDSVMGRDNRLEFFQALMILHPDRSTIGSSTLGAEEMDIGDEDEDDDFDESDGYLGDYDMYASIGPDISKTPDDVPEIYRRTSMLSLGLMDGYEPPDADTGASLPVKAAPSPPTGSRKGVTYADAAWEARRLKLMKVICSPACTLVDRSLMRECCEAVAAAFNVRCAFIARVEELFVVLEHVVGTHRLSPIDHFLRAETPCDHVLARSGHPLVVMNCHLDSRTKDLELVRDLDMRFLVGASIRVRGLPIACLCAFSMGPSEDDDRDEAPVPTVVPNVTNVGLKTLQRAAQFIEEELERLVDGLDI</sequence>
<reference evidence="2" key="1">
    <citation type="submission" date="2021-12" db="EMBL/GenBank/DDBJ databases">
        <title>Prjna785345.</title>
        <authorList>
            <person name="Rujirawat T."/>
            <person name="Krajaejun T."/>
        </authorList>
    </citation>
    <scope>NUCLEOTIDE SEQUENCE</scope>
    <source>
        <strain evidence="2">Pi057C3</strain>
    </source>
</reference>
<feature type="domain" description="GAF" evidence="1">
    <location>
        <begin position="290"/>
        <end position="400"/>
    </location>
</feature>
<dbReference type="SUPFAM" id="SSF55781">
    <property type="entry name" value="GAF domain-like"/>
    <property type="match status" value="1"/>
</dbReference>
<dbReference type="PANTHER" id="PTHR43102">
    <property type="entry name" value="SLR1143 PROTEIN"/>
    <property type="match status" value="1"/>
</dbReference>
<dbReference type="Proteomes" id="UP001209570">
    <property type="component" value="Unassembled WGS sequence"/>
</dbReference>
<organism evidence="2 3">
    <name type="scientific">Pythium insidiosum</name>
    <name type="common">Pythiosis disease agent</name>
    <dbReference type="NCBI Taxonomy" id="114742"/>
    <lineage>
        <taxon>Eukaryota</taxon>
        <taxon>Sar</taxon>
        <taxon>Stramenopiles</taxon>
        <taxon>Oomycota</taxon>
        <taxon>Peronosporomycetes</taxon>
        <taxon>Pythiales</taxon>
        <taxon>Pythiaceae</taxon>
        <taxon>Pythium</taxon>
    </lineage>
</organism>
<dbReference type="InterPro" id="IPR003018">
    <property type="entry name" value="GAF"/>
</dbReference>